<evidence type="ECO:0000313" key="3">
    <source>
        <dbReference type="Proteomes" id="UP000326757"/>
    </source>
</evidence>
<dbReference type="AlphaFoldDB" id="A0A5N6KCL6"/>
<dbReference type="Pfam" id="PF20150">
    <property type="entry name" value="2EXR"/>
    <property type="match status" value="1"/>
</dbReference>
<evidence type="ECO:0000313" key="2">
    <source>
        <dbReference type="EMBL" id="KAB8300519.1"/>
    </source>
</evidence>
<dbReference type="EMBL" id="VIGI01000005">
    <property type="protein sequence ID" value="KAB8300519.1"/>
    <property type="molecule type" value="Genomic_DNA"/>
</dbReference>
<gene>
    <name evidence="2" type="ORF">EYC80_000681</name>
</gene>
<organism evidence="2 3">
    <name type="scientific">Monilinia laxa</name>
    <name type="common">Brown rot fungus</name>
    <name type="synonym">Sclerotinia laxa</name>
    <dbReference type="NCBI Taxonomy" id="61186"/>
    <lineage>
        <taxon>Eukaryota</taxon>
        <taxon>Fungi</taxon>
        <taxon>Dikarya</taxon>
        <taxon>Ascomycota</taxon>
        <taxon>Pezizomycotina</taxon>
        <taxon>Leotiomycetes</taxon>
        <taxon>Helotiales</taxon>
        <taxon>Sclerotiniaceae</taxon>
        <taxon>Monilinia</taxon>
    </lineage>
</organism>
<comment type="caution">
    <text evidence="2">The sequence shown here is derived from an EMBL/GenBank/DDBJ whole genome shotgun (WGS) entry which is preliminary data.</text>
</comment>
<sequence length="254" mass="28635">MTITTPPITQPPSPPTSPTTHFPLFALLPLELQRKIWRCTFPDSRTVSLSYNITPSETSLSSPPITLRICAESRAETLFHYTMIYRSEFPGARGKTGGNCGILLSKAMRQPICIDSSVDIVGIDASDLCGMDKGRRRFMEWMRFLDGVDGGILAKTTRVELLGLDWGTTMYMLLKYQEGLKCKEVGTEYEGQGGVEKWEELNYGFLLRLGALEEVSCRYAHPEYMGNFEEQLGRFLGLHREVWGGRVPVVRRVL</sequence>
<dbReference type="InterPro" id="IPR045518">
    <property type="entry name" value="2EXR"/>
</dbReference>
<keyword evidence="3" id="KW-1185">Reference proteome</keyword>
<dbReference type="Proteomes" id="UP000326757">
    <property type="component" value="Unassembled WGS sequence"/>
</dbReference>
<dbReference type="PANTHER" id="PTHR35910">
    <property type="entry name" value="2EXR DOMAIN-CONTAINING PROTEIN"/>
    <property type="match status" value="1"/>
</dbReference>
<dbReference type="OrthoDB" id="3530648at2759"/>
<evidence type="ECO:0000259" key="1">
    <source>
        <dbReference type="Pfam" id="PF20150"/>
    </source>
</evidence>
<reference evidence="2 3" key="1">
    <citation type="submission" date="2019-06" db="EMBL/GenBank/DDBJ databases">
        <title>Genome Sequence of the Brown Rot Fungal Pathogen Monilinia laxa.</title>
        <authorList>
            <person name="De Miccolis Angelini R.M."/>
            <person name="Landi L."/>
            <person name="Abate D."/>
            <person name="Pollastro S."/>
            <person name="Romanazzi G."/>
            <person name="Faretra F."/>
        </authorList>
    </citation>
    <scope>NUCLEOTIDE SEQUENCE [LARGE SCALE GENOMIC DNA]</scope>
    <source>
        <strain evidence="2 3">Mlax316</strain>
    </source>
</reference>
<name>A0A5N6KCL6_MONLA</name>
<dbReference type="PANTHER" id="PTHR35910:SF1">
    <property type="entry name" value="2EXR DOMAIN-CONTAINING PROTEIN"/>
    <property type="match status" value="1"/>
</dbReference>
<protein>
    <recommendedName>
        <fullName evidence="1">2EXR domain-containing protein</fullName>
    </recommendedName>
</protein>
<proteinExistence type="predicted"/>
<accession>A0A5N6KCL6</accession>
<feature type="domain" description="2EXR" evidence="1">
    <location>
        <begin position="22"/>
        <end position="120"/>
    </location>
</feature>